<evidence type="ECO:0000259" key="4">
    <source>
        <dbReference type="PROSITE" id="PS50042"/>
    </source>
</evidence>
<reference evidence="7" key="1">
    <citation type="submission" date="2015-07" db="EMBL/GenBank/DDBJ databases">
        <authorList>
            <person name="Ju K.-S."/>
            <person name="Doroghazi J.R."/>
            <person name="Metcalf W.W."/>
        </authorList>
    </citation>
    <scope>NUCLEOTIDE SEQUENCE [LARGE SCALE GENOMIC DNA]</scope>
    <source>
        <strain evidence="7">NRRL ISP-5002</strain>
    </source>
</reference>
<evidence type="ECO:0000313" key="6">
    <source>
        <dbReference type="EMBL" id="KPC65171.1"/>
    </source>
</evidence>
<keyword evidence="7" id="KW-1185">Reference proteome</keyword>
<feature type="domain" description="Cyclic nucleotide-binding" evidence="4">
    <location>
        <begin position="1"/>
        <end position="93"/>
    </location>
</feature>
<keyword evidence="2" id="KW-0238">DNA-binding</keyword>
<keyword evidence="3" id="KW-0804">Transcription</keyword>
<evidence type="ECO:0000256" key="1">
    <source>
        <dbReference type="ARBA" id="ARBA00023015"/>
    </source>
</evidence>
<proteinExistence type="predicted"/>
<dbReference type="SMART" id="SM00419">
    <property type="entry name" value="HTH_CRP"/>
    <property type="match status" value="1"/>
</dbReference>
<dbReference type="GO" id="GO:0005829">
    <property type="term" value="C:cytosol"/>
    <property type="evidence" value="ECO:0007669"/>
    <property type="project" value="TreeGrafter"/>
</dbReference>
<accession>A0A0N0H285</accession>
<dbReference type="PROSITE" id="PS50042">
    <property type="entry name" value="CNMP_BINDING_3"/>
    <property type="match status" value="1"/>
</dbReference>
<dbReference type="InterPro" id="IPR000595">
    <property type="entry name" value="cNMP-bd_dom"/>
</dbReference>
<keyword evidence="1" id="KW-0805">Transcription regulation</keyword>
<evidence type="ECO:0000256" key="2">
    <source>
        <dbReference type="ARBA" id="ARBA00023125"/>
    </source>
</evidence>
<evidence type="ECO:0000313" key="7">
    <source>
        <dbReference type="Proteomes" id="UP000037982"/>
    </source>
</evidence>
<dbReference type="GO" id="GO:0003700">
    <property type="term" value="F:DNA-binding transcription factor activity"/>
    <property type="evidence" value="ECO:0007669"/>
    <property type="project" value="TreeGrafter"/>
</dbReference>
<dbReference type="SUPFAM" id="SSF51206">
    <property type="entry name" value="cAMP-binding domain-like"/>
    <property type="match status" value="1"/>
</dbReference>
<organism evidence="6 7">
    <name type="scientific">Streptomyces chattanoogensis</name>
    <dbReference type="NCBI Taxonomy" id="66876"/>
    <lineage>
        <taxon>Bacteria</taxon>
        <taxon>Bacillati</taxon>
        <taxon>Actinomycetota</taxon>
        <taxon>Actinomycetes</taxon>
        <taxon>Kitasatosporales</taxon>
        <taxon>Streptomycetaceae</taxon>
        <taxon>Streptomyces</taxon>
    </lineage>
</organism>
<dbReference type="Pfam" id="PF00027">
    <property type="entry name" value="cNMP_binding"/>
    <property type="match status" value="1"/>
</dbReference>
<dbReference type="Proteomes" id="UP000037982">
    <property type="component" value="Unassembled WGS sequence"/>
</dbReference>
<dbReference type="PANTHER" id="PTHR24567:SF74">
    <property type="entry name" value="HTH-TYPE TRANSCRIPTIONAL REGULATOR ARCR"/>
    <property type="match status" value="1"/>
</dbReference>
<name>A0A0N0H285_9ACTN</name>
<gene>
    <name evidence="6" type="ORF">ADL29_08515</name>
</gene>
<evidence type="ECO:0000256" key="3">
    <source>
        <dbReference type="ARBA" id="ARBA00023163"/>
    </source>
</evidence>
<dbReference type="Gene3D" id="2.60.120.10">
    <property type="entry name" value="Jelly Rolls"/>
    <property type="match status" value="1"/>
</dbReference>
<dbReference type="InterPro" id="IPR018490">
    <property type="entry name" value="cNMP-bd_dom_sf"/>
</dbReference>
<dbReference type="InterPro" id="IPR014710">
    <property type="entry name" value="RmlC-like_jellyroll"/>
</dbReference>
<dbReference type="SUPFAM" id="SSF46785">
    <property type="entry name" value="Winged helix' DNA-binding domain"/>
    <property type="match status" value="1"/>
</dbReference>
<dbReference type="SMART" id="SM00100">
    <property type="entry name" value="cNMP"/>
    <property type="match status" value="1"/>
</dbReference>
<dbReference type="Pfam" id="PF13545">
    <property type="entry name" value="HTH_Crp_2"/>
    <property type="match status" value="1"/>
</dbReference>
<dbReference type="PANTHER" id="PTHR24567">
    <property type="entry name" value="CRP FAMILY TRANSCRIPTIONAL REGULATORY PROTEIN"/>
    <property type="match status" value="1"/>
</dbReference>
<dbReference type="InterPro" id="IPR036390">
    <property type="entry name" value="WH_DNA-bd_sf"/>
</dbReference>
<protein>
    <submittedName>
        <fullName evidence="6">Crp/Fnr family transcriptional regulator</fullName>
    </submittedName>
</protein>
<dbReference type="GO" id="GO:0003677">
    <property type="term" value="F:DNA binding"/>
    <property type="evidence" value="ECO:0007669"/>
    <property type="project" value="UniProtKB-KW"/>
</dbReference>
<dbReference type="CDD" id="cd00038">
    <property type="entry name" value="CAP_ED"/>
    <property type="match status" value="1"/>
</dbReference>
<comment type="caution">
    <text evidence="6">The sequence shown here is derived from an EMBL/GenBank/DDBJ whole genome shotgun (WGS) entry which is preliminary data.</text>
</comment>
<dbReference type="InterPro" id="IPR050397">
    <property type="entry name" value="Env_Response_Regulators"/>
</dbReference>
<dbReference type="AlphaFoldDB" id="A0A0N0H285"/>
<dbReference type="PATRIC" id="fig|66876.3.peg.1865"/>
<dbReference type="InterPro" id="IPR012318">
    <property type="entry name" value="HTH_CRP"/>
</dbReference>
<dbReference type="PROSITE" id="PS51063">
    <property type="entry name" value="HTH_CRP_2"/>
    <property type="match status" value="1"/>
</dbReference>
<feature type="domain" description="HTH crp-type" evidence="5">
    <location>
        <begin position="124"/>
        <end position="198"/>
    </location>
</feature>
<sequence>MIRDRGRTRIWKQGVVLFLEGDPPDSVVLIEEGLVKITADADNGYTSLLAIRGPGELIGEMACLDGRARSATVTAMQTVRGTAVTSDRFLALLEEHGPLALSVIRSITARLRDSDGLRADQGALPAGMRVARVLLDLALRHGSEAPGRPGGRALSVNQQELAGAAGTSRESVVRTLRRLQDHGLVTTSRGRTLVLDLRSLARWASS</sequence>
<dbReference type="EMBL" id="LGKG01000057">
    <property type="protein sequence ID" value="KPC65171.1"/>
    <property type="molecule type" value="Genomic_DNA"/>
</dbReference>
<evidence type="ECO:0000259" key="5">
    <source>
        <dbReference type="PROSITE" id="PS51063"/>
    </source>
</evidence>